<comment type="catalytic activity">
    <reaction evidence="1">
        <text>Hydrolysis of terminal non-reducing N-acetyl-D-hexosamine residues in N-acetyl-beta-D-hexosaminides.</text>
        <dbReference type="EC" id="3.2.1.52"/>
    </reaction>
</comment>
<evidence type="ECO:0000256" key="2">
    <source>
        <dbReference type="ARBA" id="ARBA00005336"/>
    </source>
</evidence>
<dbReference type="AlphaFoldDB" id="A0A430J5T0"/>
<dbReference type="RefSeq" id="WP_126144514.1">
    <property type="nucleotide sequence ID" value="NZ_RXHU01000101.1"/>
</dbReference>
<dbReference type="SUPFAM" id="SSF52279">
    <property type="entry name" value="Beta-D-glucan exohydrolase, C-terminal domain"/>
    <property type="match status" value="1"/>
</dbReference>
<protein>
    <recommendedName>
        <fullName evidence="3">beta-N-acetylhexosaminidase</fullName>
        <ecNumber evidence="3">3.2.1.52</ecNumber>
    </recommendedName>
</protein>
<evidence type="ECO:0000259" key="6">
    <source>
        <dbReference type="Pfam" id="PF00933"/>
    </source>
</evidence>
<gene>
    <name evidence="7" type="ORF">EJQ19_27925</name>
</gene>
<comment type="similarity">
    <text evidence="2">Belongs to the glycosyl hydrolase 3 family.</text>
</comment>
<dbReference type="NCBIfam" id="NF003740">
    <property type="entry name" value="PRK05337.1"/>
    <property type="match status" value="1"/>
</dbReference>
<keyword evidence="5 7" id="KW-0326">Glycosidase</keyword>
<dbReference type="GO" id="GO:0005975">
    <property type="term" value="P:carbohydrate metabolic process"/>
    <property type="evidence" value="ECO:0007669"/>
    <property type="project" value="InterPro"/>
</dbReference>
<dbReference type="EMBL" id="RXHU01000101">
    <property type="protein sequence ID" value="RTE03557.1"/>
    <property type="molecule type" value="Genomic_DNA"/>
</dbReference>
<dbReference type="PANTHER" id="PTHR30480">
    <property type="entry name" value="BETA-HEXOSAMINIDASE-RELATED"/>
    <property type="match status" value="1"/>
</dbReference>
<feature type="domain" description="Glycoside hydrolase family 3 N-terminal" evidence="6">
    <location>
        <begin position="8"/>
        <end position="341"/>
    </location>
</feature>
<evidence type="ECO:0000256" key="4">
    <source>
        <dbReference type="ARBA" id="ARBA00022801"/>
    </source>
</evidence>
<dbReference type="OrthoDB" id="9805821at2"/>
<evidence type="ECO:0000313" key="7">
    <source>
        <dbReference type="EMBL" id="RTE03557.1"/>
    </source>
</evidence>
<evidence type="ECO:0000256" key="5">
    <source>
        <dbReference type="ARBA" id="ARBA00023295"/>
    </source>
</evidence>
<dbReference type="InterPro" id="IPR036962">
    <property type="entry name" value="Glyco_hydro_3_N_sf"/>
</dbReference>
<dbReference type="Gene3D" id="3.40.50.1700">
    <property type="entry name" value="Glycoside hydrolase family 3 C-terminal domain"/>
    <property type="match status" value="1"/>
</dbReference>
<evidence type="ECO:0000256" key="3">
    <source>
        <dbReference type="ARBA" id="ARBA00012663"/>
    </source>
</evidence>
<dbReference type="InterPro" id="IPR001764">
    <property type="entry name" value="Glyco_hydro_3_N"/>
</dbReference>
<reference evidence="7 8" key="1">
    <citation type="submission" date="2018-12" db="EMBL/GenBank/DDBJ databases">
        <title>Bacillus ochoae sp. nov., Paenibacillus whitsoniae sp. nov., Paenibacillus spiritus sp. nov. Isolated from the Mars Exploration Rover during spacecraft assembly.</title>
        <authorList>
            <person name="Seuylemezian A."/>
            <person name="Vaishampayan P."/>
        </authorList>
    </citation>
    <scope>NUCLEOTIDE SEQUENCE [LARGE SCALE GENOMIC DNA]</scope>
    <source>
        <strain evidence="7 8">MER 54</strain>
    </source>
</reference>
<dbReference type="InterPro" id="IPR017853">
    <property type="entry name" value="GH"/>
</dbReference>
<dbReference type="GO" id="GO:0004563">
    <property type="term" value="F:beta-N-acetylhexosaminidase activity"/>
    <property type="evidence" value="ECO:0007669"/>
    <property type="project" value="UniProtKB-EC"/>
</dbReference>
<dbReference type="Pfam" id="PF00933">
    <property type="entry name" value="Glyco_hydro_3"/>
    <property type="match status" value="1"/>
</dbReference>
<dbReference type="EC" id="3.2.1.52" evidence="3"/>
<dbReference type="GO" id="GO:0009254">
    <property type="term" value="P:peptidoglycan turnover"/>
    <property type="evidence" value="ECO:0007669"/>
    <property type="project" value="TreeGrafter"/>
</dbReference>
<dbReference type="Gene3D" id="3.20.20.300">
    <property type="entry name" value="Glycoside hydrolase, family 3, N-terminal domain"/>
    <property type="match status" value="1"/>
</dbReference>
<dbReference type="InterPro" id="IPR050226">
    <property type="entry name" value="NagZ_Beta-hexosaminidase"/>
</dbReference>
<name>A0A430J5T0_9BACL</name>
<dbReference type="Proteomes" id="UP000276128">
    <property type="component" value="Unassembled WGS sequence"/>
</dbReference>
<dbReference type="PANTHER" id="PTHR30480:SF13">
    <property type="entry name" value="BETA-HEXOSAMINIDASE"/>
    <property type="match status" value="1"/>
</dbReference>
<evidence type="ECO:0000256" key="1">
    <source>
        <dbReference type="ARBA" id="ARBA00001231"/>
    </source>
</evidence>
<dbReference type="InterPro" id="IPR036881">
    <property type="entry name" value="Glyco_hydro_3_C_sf"/>
</dbReference>
<evidence type="ECO:0000313" key="8">
    <source>
        <dbReference type="Proteomes" id="UP000276128"/>
    </source>
</evidence>
<keyword evidence="4 7" id="KW-0378">Hydrolase</keyword>
<dbReference type="SUPFAM" id="SSF51445">
    <property type="entry name" value="(Trans)glycosidases"/>
    <property type="match status" value="1"/>
</dbReference>
<organism evidence="7 8">
    <name type="scientific">Paenibacillus whitsoniae</name>
    <dbReference type="NCBI Taxonomy" id="2496558"/>
    <lineage>
        <taxon>Bacteria</taxon>
        <taxon>Bacillati</taxon>
        <taxon>Bacillota</taxon>
        <taxon>Bacilli</taxon>
        <taxon>Bacillales</taxon>
        <taxon>Paenibacillaceae</taxon>
        <taxon>Paenibacillus</taxon>
    </lineage>
</organism>
<keyword evidence="8" id="KW-1185">Reference proteome</keyword>
<sequence>MKKLEEMTLREKIGQMLLCGFEGTASTERVKELIQEHHVGGVIYFARNVENIEQVAALSNEVQQLAAASDTWPLWVSIDQEGGMVARITEGVALMPGQMALAAGAMGEQEGDQALNHEAAYASAYISGRELRALGINLNFAPVLDVNNNSKNPVIGVRSFGESAELVADFGVRAVQGYQDANVVATAKHFPGHGDTSVDSHLDLPTIAHDQARIRSLELVPFVKAIGHGVDAIMSSHIYFPAFEPEKRPATLSKAVLTGLLREELGFDGVIMTDCMEMNAIAVHYGTVAASVMAIEAGADLVLISHRMDLQLGAIDAIEQAVQDGRISEARIDASVARLLALKTRRGLVGAQPASAASEALATEAHRAVAQRLSEASVTLVKDEQGLLPLRRVRTLAITVAAAVSSGVDEAYAASSLGAALADRGLEVVDRVLPLAAVADEHAAVLAEAAAADVAQIVIGTYNARFHAPQGELLRALQALGKPLIVVALRVPYDLLELPADASTFVAAYESRPLALQSTARCLLGELPMKGRLPVSLSDAFPAGWRWEGNA</sequence>
<comment type="caution">
    <text evidence="7">The sequence shown here is derived from an EMBL/GenBank/DDBJ whole genome shotgun (WGS) entry which is preliminary data.</text>
</comment>
<accession>A0A430J5T0</accession>
<proteinExistence type="inferred from homology"/>